<dbReference type="EMBL" id="JARDVI010000002">
    <property type="protein sequence ID" value="MDY0417547.1"/>
    <property type="molecule type" value="Genomic_DNA"/>
</dbReference>
<dbReference type="Pfam" id="PF15977">
    <property type="entry name" value="HTH_46"/>
    <property type="match status" value="1"/>
</dbReference>
<evidence type="ECO:0000259" key="1">
    <source>
        <dbReference type="Pfam" id="PF15977"/>
    </source>
</evidence>
<accession>A0ABU5D3H2</accession>
<dbReference type="InterPro" id="IPR041687">
    <property type="entry name" value="HTH_46"/>
</dbReference>
<name>A0ABU5D3H2_9ENTR</name>
<dbReference type="InterPro" id="IPR018490">
    <property type="entry name" value="cNMP-bd_dom_sf"/>
</dbReference>
<organism evidence="2 3">
    <name type="scientific">Enterobacter chinensis</name>
    <dbReference type="NCBI Taxonomy" id="3030997"/>
    <lineage>
        <taxon>Bacteria</taxon>
        <taxon>Pseudomonadati</taxon>
        <taxon>Pseudomonadota</taxon>
        <taxon>Gammaproteobacteria</taxon>
        <taxon>Enterobacterales</taxon>
        <taxon>Enterobacteriaceae</taxon>
        <taxon>Enterobacter</taxon>
    </lineage>
</organism>
<dbReference type="SUPFAM" id="SSF51206">
    <property type="entry name" value="cAMP-binding domain-like"/>
    <property type="match status" value="1"/>
</dbReference>
<gene>
    <name evidence="2" type="ORF">PYW49_07690</name>
</gene>
<protein>
    <submittedName>
        <fullName evidence="2">Helix-turn-helix domain-containing protein</fullName>
    </submittedName>
</protein>
<dbReference type="Proteomes" id="UP001270266">
    <property type="component" value="Unassembled WGS sequence"/>
</dbReference>
<dbReference type="Gene3D" id="2.60.120.10">
    <property type="entry name" value="Jelly Rolls"/>
    <property type="match status" value="1"/>
</dbReference>
<dbReference type="RefSeq" id="WP_320386135.1">
    <property type="nucleotide sequence ID" value="NZ_JARDVI010000002.1"/>
</dbReference>
<evidence type="ECO:0000313" key="3">
    <source>
        <dbReference type="Proteomes" id="UP001270266"/>
    </source>
</evidence>
<keyword evidence="3" id="KW-1185">Reference proteome</keyword>
<comment type="caution">
    <text evidence="2">The sequence shown here is derived from an EMBL/GenBank/DDBJ whole genome shotgun (WGS) entry which is preliminary data.</text>
</comment>
<proteinExistence type="predicted"/>
<sequence>MTTPNADTFQLTLNKILALKPKENIQRLLDALLPLAEKILVHRPRSFHKNGPEIYLLTEGHFWLHRKQDSLELSMAVAPHIFGLAELLMPVRDTTYVRFSPQSEVYVLSGQKALQVFSEQPLLWKDAATVLAFHLHFSTWRDLHLHNDNAYDTVRGKLLELETKDDAFRQTHSILSYIQSTTKLSRSTVLRILKDLTDGGYVEAQRGKLIRIVHLPPRY</sequence>
<reference evidence="2 3" key="1">
    <citation type="submission" date="2023-02" db="EMBL/GenBank/DDBJ databases">
        <title>The draft genomes of Enterobacter strains.</title>
        <authorList>
            <person name="He Y."/>
            <person name="Feng Y."/>
            <person name="Zong Z."/>
        </authorList>
    </citation>
    <scope>NUCLEOTIDE SEQUENCE [LARGE SCALE GENOMIC DNA]</scope>
    <source>
        <strain evidence="2 3">170198</strain>
    </source>
</reference>
<feature type="domain" description="IprA winged helix-turn-helix" evidence="1">
    <location>
        <begin position="150"/>
        <end position="216"/>
    </location>
</feature>
<dbReference type="InterPro" id="IPR014710">
    <property type="entry name" value="RmlC-like_jellyroll"/>
</dbReference>
<evidence type="ECO:0000313" key="2">
    <source>
        <dbReference type="EMBL" id="MDY0417547.1"/>
    </source>
</evidence>